<dbReference type="CTD" id="4509"/>
<keyword evidence="1" id="KW-0472">Membrane</keyword>
<proteinExistence type="predicted"/>
<name>A0A7L8Y3N0_HALAU</name>
<reference evidence="2" key="1">
    <citation type="submission" date="2020-08" db="EMBL/GenBank/DDBJ databases">
        <authorList>
            <person name="Kim J."/>
            <person name="Kim G."/>
        </authorList>
    </citation>
    <scope>NUCLEOTIDE SEQUENCE</scope>
    <source>
        <tissue evidence="2">Muscle</tissue>
    </source>
</reference>
<evidence type="ECO:0000256" key="1">
    <source>
        <dbReference type="SAM" id="Phobius"/>
    </source>
</evidence>
<gene>
    <name evidence="2" type="primary">ATP8</name>
</gene>
<organism evidence="2">
    <name type="scientific">Halocynthia aurantium</name>
    <name type="common">Sea peach</name>
    <dbReference type="NCBI Taxonomy" id="254849"/>
    <lineage>
        <taxon>Eukaryota</taxon>
        <taxon>Metazoa</taxon>
        <taxon>Chordata</taxon>
        <taxon>Tunicata</taxon>
        <taxon>Ascidiacea</taxon>
        <taxon>Stolidobranchia</taxon>
        <taxon>Pyuridae</taxon>
        <taxon>Halocynthia</taxon>
    </lineage>
</organism>
<feature type="transmembrane region" description="Helical" evidence="1">
    <location>
        <begin position="6"/>
        <end position="24"/>
    </location>
</feature>
<keyword evidence="1" id="KW-1133">Transmembrane helix</keyword>
<dbReference type="EMBL" id="MT827076">
    <property type="protein sequence ID" value="QOI13829.1"/>
    <property type="molecule type" value="Genomic_DNA"/>
</dbReference>
<geneLocation type="mitochondrion" evidence="2"/>
<dbReference type="AlphaFoldDB" id="A0A7L8Y3N0"/>
<keyword evidence="1" id="KW-0812">Transmembrane</keyword>
<sequence>MPQINGMSFFFFFMAFWAVYLFLVSSGGDMLGRKDL</sequence>
<protein>
    <submittedName>
        <fullName evidence="2">ATP synthase F0 subunit 8</fullName>
    </submittedName>
</protein>
<evidence type="ECO:0000313" key="2">
    <source>
        <dbReference type="EMBL" id="QOI13829.1"/>
    </source>
</evidence>
<keyword evidence="2" id="KW-0496">Mitochondrion</keyword>
<dbReference type="GeneID" id="63348354"/>
<accession>A0A7L8Y3N0</accession>
<dbReference type="RefSeq" id="YP_010014978.1">
    <property type="nucleotide sequence ID" value="NC_053533.1"/>
</dbReference>